<organism evidence="1">
    <name type="scientific">Arundo donax</name>
    <name type="common">Giant reed</name>
    <name type="synonym">Donax arundinaceus</name>
    <dbReference type="NCBI Taxonomy" id="35708"/>
    <lineage>
        <taxon>Eukaryota</taxon>
        <taxon>Viridiplantae</taxon>
        <taxon>Streptophyta</taxon>
        <taxon>Embryophyta</taxon>
        <taxon>Tracheophyta</taxon>
        <taxon>Spermatophyta</taxon>
        <taxon>Magnoliopsida</taxon>
        <taxon>Liliopsida</taxon>
        <taxon>Poales</taxon>
        <taxon>Poaceae</taxon>
        <taxon>PACMAD clade</taxon>
        <taxon>Arundinoideae</taxon>
        <taxon>Arundineae</taxon>
        <taxon>Arundo</taxon>
    </lineage>
</organism>
<accession>A0A0A9GZZ1</accession>
<dbReference type="AlphaFoldDB" id="A0A0A9GZZ1"/>
<evidence type="ECO:0000313" key="1">
    <source>
        <dbReference type="EMBL" id="JAE28146.1"/>
    </source>
</evidence>
<reference evidence="1" key="2">
    <citation type="journal article" date="2015" name="Data Brief">
        <title>Shoot transcriptome of the giant reed, Arundo donax.</title>
        <authorList>
            <person name="Barrero R.A."/>
            <person name="Guerrero F.D."/>
            <person name="Moolhuijzen P."/>
            <person name="Goolsby J.A."/>
            <person name="Tidwell J."/>
            <person name="Bellgard S.E."/>
            <person name="Bellgard M.I."/>
        </authorList>
    </citation>
    <scope>NUCLEOTIDE SEQUENCE</scope>
    <source>
        <tissue evidence="1">Shoot tissue taken approximately 20 cm above the soil surface</tissue>
    </source>
</reference>
<proteinExistence type="predicted"/>
<dbReference type="EMBL" id="GBRH01169750">
    <property type="protein sequence ID" value="JAE28146.1"/>
    <property type="molecule type" value="Transcribed_RNA"/>
</dbReference>
<reference evidence="1" key="1">
    <citation type="submission" date="2014-09" db="EMBL/GenBank/DDBJ databases">
        <authorList>
            <person name="Magalhaes I.L.F."/>
            <person name="Oliveira U."/>
            <person name="Santos F.R."/>
            <person name="Vidigal T.H.D.A."/>
            <person name="Brescovit A.D."/>
            <person name="Santos A.J."/>
        </authorList>
    </citation>
    <scope>NUCLEOTIDE SEQUENCE</scope>
    <source>
        <tissue evidence="1">Shoot tissue taken approximately 20 cm above the soil surface</tissue>
    </source>
</reference>
<protein>
    <submittedName>
        <fullName evidence="1">Uncharacterized protein</fullName>
    </submittedName>
</protein>
<name>A0A0A9GZZ1_ARUDO</name>
<sequence>MFYTHRIVLYYHMLDTIWQLSVLIPGINF</sequence>